<dbReference type="InterPro" id="IPR001296">
    <property type="entry name" value="Glyco_trans_1"/>
</dbReference>
<name>A0A2R7Y428_9ARCH</name>
<evidence type="ECO:0000259" key="2">
    <source>
        <dbReference type="Pfam" id="PF13439"/>
    </source>
</evidence>
<proteinExistence type="predicted"/>
<evidence type="ECO:0008006" key="5">
    <source>
        <dbReference type="Google" id="ProtNLM"/>
    </source>
</evidence>
<sequence>MRVGLVYRDIVVTKSGPAGGGDVFVVYLLRALKELGHEVVLATTKPTEWDAIRRSLGWVFKPDEERRLTVMPDVGGLRLYRNLLPAPLVRKLKKDCDVTFDAYGLNILWDLDVAYLHTPPTRDELDAKYSRSVHARLYYRVYELLAGRRLRKLKTRVLTNSEYSRRIIKETLGIDSRVIYPPVDTELYSKLATNEAREDIVLTVGRYTWEKKLELVPELAALVPEADFHIVGSTAMGYAHDVIASIKSKAEALGVSDRVHVHVDVPLKEKMVLMSRAKVYLNTRRDEYFGIAIAEAMSAGIAPVVPNGGGQLEVVPSGEFVYGSLEEAACLIRRWLGDWSPALAKELSSAAERFSYGRFKGEIGELLSALEKGN</sequence>
<dbReference type="EMBL" id="NDWU01000009">
    <property type="protein sequence ID" value="PUA32107.1"/>
    <property type="molecule type" value="Genomic_DNA"/>
</dbReference>
<dbReference type="InterPro" id="IPR028098">
    <property type="entry name" value="Glyco_trans_4-like_N"/>
</dbReference>
<dbReference type="PANTHER" id="PTHR45919:SF1">
    <property type="entry name" value="GDP-MAN:MAN(3)GLCNAC(2)-PP-DOL ALPHA-1,2-MANNOSYLTRANSFERASE"/>
    <property type="match status" value="1"/>
</dbReference>
<dbReference type="CDD" id="cd03801">
    <property type="entry name" value="GT4_PimA-like"/>
    <property type="match status" value="1"/>
</dbReference>
<dbReference type="GO" id="GO:0004377">
    <property type="term" value="F:GDP-Man:Man(3)GlcNAc(2)-PP-Dol alpha-1,2-mannosyltransferase activity"/>
    <property type="evidence" value="ECO:0007669"/>
    <property type="project" value="InterPro"/>
</dbReference>
<organism evidence="3 4">
    <name type="scientific">Candidatus Terraquivivens tikiterensis</name>
    <dbReference type="NCBI Taxonomy" id="1980982"/>
    <lineage>
        <taxon>Archaea</taxon>
        <taxon>Nitrososphaerota</taxon>
        <taxon>Candidatus Wolframiiraptoraceae</taxon>
        <taxon>Candidatus Terraquivivens</taxon>
    </lineage>
</organism>
<gene>
    <name evidence="3" type="ORF">B9J98_04460</name>
</gene>
<dbReference type="Proteomes" id="UP000244066">
    <property type="component" value="Unassembled WGS sequence"/>
</dbReference>
<evidence type="ECO:0000313" key="4">
    <source>
        <dbReference type="Proteomes" id="UP000244066"/>
    </source>
</evidence>
<evidence type="ECO:0000259" key="1">
    <source>
        <dbReference type="Pfam" id="PF00534"/>
    </source>
</evidence>
<reference evidence="3 4" key="1">
    <citation type="submission" date="2017-04" db="EMBL/GenBank/DDBJ databases">
        <title>Draft Aigarchaeota genome from a New Zealand hot spring.</title>
        <authorList>
            <person name="Reysenbach A.-L."/>
            <person name="Donaho J.A."/>
            <person name="Gerhart J."/>
            <person name="Kelley J.F."/>
            <person name="Kouba K."/>
            <person name="Podar M."/>
            <person name="Stott M."/>
        </authorList>
    </citation>
    <scope>NUCLEOTIDE SEQUENCE [LARGE SCALE GENOMIC DNA]</scope>
    <source>
        <strain evidence="3">NZ13_MG1</strain>
    </source>
</reference>
<dbReference type="SUPFAM" id="SSF53756">
    <property type="entry name" value="UDP-Glycosyltransferase/glycogen phosphorylase"/>
    <property type="match status" value="1"/>
</dbReference>
<dbReference type="Pfam" id="PF00534">
    <property type="entry name" value="Glycos_transf_1"/>
    <property type="match status" value="1"/>
</dbReference>
<comment type="caution">
    <text evidence="3">The sequence shown here is derived from an EMBL/GenBank/DDBJ whole genome shotgun (WGS) entry which is preliminary data.</text>
</comment>
<dbReference type="Pfam" id="PF13439">
    <property type="entry name" value="Glyco_transf_4"/>
    <property type="match status" value="1"/>
</dbReference>
<feature type="domain" description="Glycosyltransferase subfamily 4-like N-terminal" evidence="2">
    <location>
        <begin position="19"/>
        <end position="186"/>
    </location>
</feature>
<dbReference type="InterPro" id="IPR038013">
    <property type="entry name" value="ALG11"/>
</dbReference>
<dbReference type="GO" id="GO:0006487">
    <property type="term" value="P:protein N-linked glycosylation"/>
    <property type="evidence" value="ECO:0007669"/>
    <property type="project" value="TreeGrafter"/>
</dbReference>
<feature type="domain" description="Glycosyl transferase family 1" evidence="1">
    <location>
        <begin position="196"/>
        <end position="352"/>
    </location>
</feature>
<protein>
    <recommendedName>
        <fullName evidence="5">Glycosyltransferase</fullName>
    </recommendedName>
</protein>
<dbReference type="GO" id="GO:0016020">
    <property type="term" value="C:membrane"/>
    <property type="evidence" value="ECO:0007669"/>
    <property type="project" value="TreeGrafter"/>
</dbReference>
<dbReference type="AlphaFoldDB" id="A0A2R7Y428"/>
<evidence type="ECO:0000313" key="3">
    <source>
        <dbReference type="EMBL" id="PUA32107.1"/>
    </source>
</evidence>
<accession>A0A2R7Y428</accession>
<dbReference type="PANTHER" id="PTHR45919">
    <property type="entry name" value="GDP-MAN:MAN(3)GLCNAC(2)-PP-DOL ALPHA-1,2-MANNOSYLTRANSFERASE"/>
    <property type="match status" value="1"/>
</dbReference>
<dbReference type="Gene3D" id="3.40.50.2000">
    <property type="entry name" value="Glycogen Phosphorylase B"/>
    <property type="match status" value="2"/>
</dbReference>